<dbReference type="GO" id="GO:0044715">
    <property type="term" value="F:8-oxo-dGDP phosphatase activity"/>
    <property type="evidence" value="ECO:0007669"/>
    <property type="project" value="TreeGrafter"/>
</dbReference>
<comment type="cofactor">
    <cofactor evidence="1">
        <name>Mg(2+)</name>
        <dbReference type="ChEBI" id="CHEBI:18420"/>
    </cofactor>
</comment>
<evidence type="ECO:0000256" key="3">
    <source>
        <dbReference type="ARBA" id="ARBA00022457"/>
    </source>
</evidence>
<accession>A0A852TSF3</accession>
<evidence type="ECO:0000256" key="8">
    <source>
        <dbReference type="ARBA" id="ARBA00022842"/>
    </source>
</evidence>
<evidence type="ECO:0000256" key="2">
    <source>
        <dbReference type="ARBA" id="ARBA00005582"/>
    </source>
</evidence>
<dbReference type="PANTHER" id="PTHR47707">
    <property type="entry name" value="8-OXO-DGTP DIPHOSPHATASE"/>
    <property type="match status" value="1"/>
</dbReference>
<keyword evidence="9" id="KW-0234">DNA repair</keyword>
<keyword evidence="7 13" id="KW-0378">Hydrolase</keyword>
<dbReference type="Pfam" id="PF00293">
    <property type="entry name" value="NUDIX"/>
    <property type="match status" value="1"/>
</dbReference>
<evidence type="ECO:0000256" key="7">
    <source>
        <dbReference type="ARBA" id="ARBA00022801"/>
    </source>
</evidence>
<dbReference type="Proteomes" id="UP000589036">
    <property type="component" value="Unassembled WGS sequence"/>
</dbReference>
<dbReference type="GO" id="GO:0046872">
    <property type="term" value="F:metal ion binding"/>
    <property type="evidence" value="ECO:0007669"/>
    <property type="project" value="UniProtKB-KW"/>
</dbReference>
<dbReference type="EMBL" id="JACCCC010000001">
    <property type="protein sequence ID" value="NYE45663.1"/>
    <property type="molecule type" value="Genomic_DNA"/>
</dbReference>
<gene>
    <name evidence="13" type="ORF">HDA32_000783</name>
</gene>
<comment type="caution">
    <text evidence="13">The sequence shown here is derived from an EMBL/GenBank/DDBJ whole genome shotgun (WGS) entry which is preliminary data.</text>
</comment>
<dbReference type="GO" id="GO:0006281">
    <property type="term" value="P:DNA repair"/>
    <property type="evidence" value="ECO:0007669"/>
    <property type="project" value="UniProtKB-KW"/>
</dbReference>
<dbReference type="PRINTS" id="PR00502">
    <property type="entry name" value="NUDIXFAMILY"/>
</dbReference>
<sequence length="148" mass="16010">MTEPLIVVGAAIVRDGALLAAQRAEPQRMRGRWELPGGKVDPGETDEVALVRECHEELGVRVRLLERIGGDVVLPPHSPGSAAVLRVWVADLLDGEPAPLEHLALRWLTADALTDVDWLPGDLPFLEHVRPYLGTDLEASDPLPGARG</sequence>
<dbReference type="EC" id="3.6.1.55" evidence="11"/>
<evidence type="ECO:0000256" key="6">
    <source>
        <dbReference type="ARBA" id="ARBA00022763"/>
    </source>
</evidence>
<dbReference type="GO" id="GO:0008413">
    <property type="term" value="F:8-oxo-7,8-dihydroguanosine triphosphate pyrophosphatase activity"/>
    <property type="evidence" value="ECO:0007669"/>
    <property type="project" value="TreeGrafter"/>
</dbReference>
<dbReference type="SUPFAM" id="SSF55811">
    <property type="entry name" value="Nudix"/>
    <property type="match status" value="1"/>
</dbReference>
<evidence type="ECO:0000256" key="11">
    <source>
        <dbReference type="ARBA" id="ARBA00038905"/>
    </source>
</evidence>
<evidence type="ECO:0000256" key="9">
    <source>
        <dbReference type="ARBA" id="ARBA00023204"/>
    </source>
</evidence>
<evidence type="ECO:0000313" key="13">
    <source>
        <dbReference type="EMBL" id="NYE45663.1"/>
    </source>
</evidence>
<keyword evidence="6" id="KW-0227">DNA damage</keyword>
<dbReference type="InterPro" id="IPR015797">
    <property type="entry name" value="NUDIX_hydrolase-like_dom_sf"/>
</dbReference>
<dbReference type="InterPro" id="IPR047127">
    <property type="entry name" value="MutT-like"/>
</dbReference>
<comment type="catalytic activity">
    <reaction evidence="10">
        <text>8-oxo-dGTP + H2O = 8-oxo-dGMP + diphosphate + H(+)</text>
        <dbReference type="Rhea" id="RHEA:31575"/>
        <dbReference type="ChEBI" id="CHEBI:15377"/>
        <dbReference type="ChEBI" id="CHEBI:15378"/>
        <dbReference type="ChEBI" id="CHEBI:33019"/>
        <dbReference type="ChEBI" id="CHEBI:63224"/>
        <dbReference type="ChEBI" id="CHEBI:77896"/>
        <dbReference type="EC" id="3.6.1.55"/>
    </reaction>
</comment>
<dbReference type="RefSeq" id="WP_179641843.1">
    <property type="nucleotide sequence ID" value="NZ_BAAAYY010000002.1"/>
</dbReference>
<evidence type="ECO:0000259" key="12">
    <source>
        <dbReference type="PROSITE" id="PS51462"/>
    </source>
</evidence>
<keyword evidence="5" id="KW-0479">Metal-binding</keyword>
<dbReference type="GO" id="GO:0035539">
    <property type="term" value="F:8-oxo-7,8-dihydrodeoxyguanosine triphosphate pyrophosphatase activity"/>
    <property type="evidence" value="ECO:0007669"/>
    <property type="project" value="UniProtKB-EC"/>
</dbReference>
<comment type="similarity">
    <text evidence="2">Belongs to the Nudix hydrolase family.</text>
</comment>
<dbReference type="InterPro" id="IPR020476">
    <property type="entry name" value="Nudix_hydrolase"/>
</dbReference>
<proteinExistence type="inferred from homology"/>
<evidence type="ECO:0000256" key="5">
    <source>
        <dbReference type="ARBA" id="ARBA00022723"/>
    </source>
</evidence>
<reference evidence="13 14" key="1">
    <citation type="submission" date="2020-07" db="EMBL/GenBank/DDBJ databases">
        <title>Sequencing the genomes of 1000 actinobacteria strains.</title>
        <authorList>
            <person name="Klenk H.-P."/>
        </authorList>
    </citation>
    <scope>NUCLEOTIDE SEQUENCE [LARGE SCALE GENOMIC DNA]</scope>
    <source>
        <strain evidence="13 14">CXB654</strain>
    </source>
</reference>
<keyword evidence="14" id="KW-1185">Reference proteome</keyword>
<dbReference type="GO" id="GO:0044716">
    <property type="term" value="F:8-oxo-GDP phosphatase activity"/>
    <property type="evidence" value="ECO:0007669"/>
    <property type="project" value="TreeGrafter"/>
</dbReference>
<dbReference type="InterPro" id="IPR000086">
    <property type="entry name" value="NUDIX_hydrolase_dom"/>
</dbReference>
<evidence type="ECO:0000313" key="14">
    <source>
        <dbReference type="Proteomes" id="UP000589036"/>
    </source>
</evidence>
<evidence type="ECO:0000256" key="10">
    <source>
        <dbReference type="ARBA" id="ARBA00035861"/>
    </source>
</evidence>
<dbReference type="Gene3D" id="3.90.79.10">
    <property type="entry name" value="Nucleoside Triphosphate Pyrophosphohydrolase"/>
    <property type="match status" value="1"/>
</dbReference>
<protein>
    <recommendedName>
        <fullName evidence="11">8-oxo-dGTP diphosphatase</fullName>
        <ecNumber evidence="11">3.6.1.55</ecNumber>
    </recommendedName>
</protein>
<keyword evidence="8" id="KW-0460">Magnesium</keyword>
<name>A0A852TSF3_9ACTN</name>
<evidence type="ECO:0000256" key="4">
    <source>
        <dbReference type="ARBA" id="ARBA00022705"/>
    </source>
</evidence>
<dbReference type="PANTHER" id="PTHR47707:SF1">
    <property type="entry name" value="NUDIX HYDROLASE FAMILY PROTEIN"/>
    <property type="match status" value="1"/>
</dbReference>
<feature type="domain" description="Nudix hydrolase" evidence="12">
    <location>
        <begin position="3"/>
        <end position="131"/>
    </location>
</feature>
<dbReference type="CDD" id="cd03425">
    <property type="entry name" value="NUDIX_MutT_NudA_like"/>
    <property type="match status" value="1"/>
</dbReference>
<dbReference type="AlphaFoldDB" id="A0A852TSF3"/>
<evidence type="ECO:0000256" key="1">
    <source>
        <dbReference type="ARBA" id="ARBA00001946"/>
    </source>
</evidence>
<keyword evidence="4" id="KW-0235">DNA replication</keyword>
<keyword evidence="3" id="KW-0515">Mutator protein</keyword>
<dbReference type="PROSITE" id="PS51462">
    <property type="entry name" value="NUDIX"/>
    <property type="match status" value="1"/>
</dbReference>
<dbReference type="GO" id="GO:0006260">
    <property type="term" value="P:DNA replication"/>
    <property type="evidence" value="ECO:0007669"/>
    <property type="project" value="UniProtKB-KW"/>
</dbReference>
<organism evidence="13 14">
    <name type="scientific">Spinactinospora alkalitolerans</name>
    <dbReference type="NCBI Taxonomy" id="687207"/>
    <lineage>
        <taxon>Bacteria</taxon>
        <taxon>Bacillati</taxon>
        <taxon>Actinomycetota</taxon>
        <taxon>Actinomycetes</taxon>
        <taxon>Streptosporangiales</taxon>
        <taxon>Nocardiopsidaceae</taxon>
        <taxon>Spinactinospora</taxon>
    </lineage>
</organism>